<reference evidence="1" key="1">
    <citation type="journal article" date="2019" name="Sci. Rep.">
        <title>Draft genome of Tanacetum cinerariifolium, the natural source of mosquito coil.</title>
        <authorList>
            <person name="Yamashiro T."/>
            <person name="Shiraishi A."/>
            <person name="Satake H."/>
            <person name="Nakayama K."/>
        </authorList>
    </citation>
    <scope>NUCLEOTIDE SEQUENCE</scope>
</reference>
<sequence length="52" mass="5880">MATTIEQQTALDESLVPSSQRLRIGRCNFRLPSDIQSKEATLQVVYDVLRNS</sequence>
<feature type="non-terminal residue" evidence="1">
    <location>
        <position position="52"/>
    </location>
</feature>
<accession>A0A699WU04</accession>
<proteinExistence type="predicted"/>
<name>A0A699WU04_TANCI</name>
<evidence type="ECO:0000313" key="1">
    <source>
        <dbReference type="EMBL" id="GFD47964.1"/>
    </source>
</evidence>
<organism evidence="1">
    <name type="scientific">Tanacetum cinerariifolium</name>
    <name type="common">Dalmatian daisy</name>
    <name type="synonym">Chrysanthemum cinerariifolium</name>
    <dbReference type="NCBI Taxonomy" id="118510"/>
    <lineage>
        <taxon>Eukaryota</taxon>
        <taxon>Viridiplantae</taxon>
        <taxon>Streptophyta</taxon>
        <taxon>Embryophyta</taxon>
        <taxon>Tracheophyta</taxon>
        <taxon>Spermatophyta</taxon>
        <taxon>Magnoliopsida</taxon>
        <taxon>eudicotyledons</taxon>
        <taxon>Gunneridae</taxon>
        <taxon>Pentapetalae</taxon>
        <taxon>asterids</taxon>
        <taxon>campanulids</taxon>
        <taxon>Asterales</taxon>
        <taxon>Asteraceae</taxon>
        <taxon>Asteroideae</taxon>
        <taxon>Anthemideae</taxon>
        <taxon>Anthemidinae</taxon>
        <taxon>Tanacetum</taxon>
    </lineage>
</organism>
<dbReference type="AlphaFoldDB" id="A0A699WU04"/>
<comment type="caution">
    <text evidence="1">The sequence shown here is derived from an EMBL/GenBank/DDBJ whole genome shotgun (WGS) entry which is preliminary data.</text>
</comment>
<protein>
    <submittedName>
        <fullName evidence="1">Uncharacterized protein</fullName>
    </submittedName>
</protein>
<gene>
    <name evidence="1" type="ORF">Tci_919933</name>
</gene>
<dbReference type="EMBL" id="BKCJ011712033">
    <property type="protein sequence ID" value="GFD47964.1"/>
    <property type="molecule type" value="Genomic_DNA"/>
</dbReference>